<sequence length="269" mass="27826">MTSRKILVAFLIILVAVGGFVAGLFLLRERQDLREEAAVPTGQAKVSIKPESGSFNVGDDVPMQIYFNPANIPISGVAVRLTYGFSGSSPEVSVSAINVNATMLSTGDWTCPTQESRQEGSDVVIEIACANTSSAGFVANSDTLLADVTLKVNKAPSVSPFLVRFDPAESVITRKSDNSDILLIPTSTGSYSIAGSGVQVSPTVTPRVSISPTPTTRVTATPTTRVPTASPTATTKGGEQLPVAGVSYPTVFGIGLGILVIVGGVLLAL</sequence>
<feature type="transmembrane region" description="Helical" evidence="2">
    <location>
        <begin position="246"/>
        <end position="268"/>
    </location>
</feature>
<dbReference type="AlphaFoldDB" id="A0A0G0L2A5"/>
<proteinExistence type="predicted"/>
<accession>A0A0G0L2A5</accession>
<feature type="compositionally biased region" description="Low complexity" evidence="1">
    <location>
        <begin position="211"/>
        <end position="235"/>
    </location>
</feature>
<evidence type="ECO:0000313" key="4">
    <source>
        <dbReference type="Proteomes" id="UP000034081"/>
    </source>
</evidence>
<dbReference type="STRING" id="1618570.UT08_C0010G0029"/>
<evidence type="ECO:0000313" key="3">
    <source>
        <dbReference type="EMBL" id="KKQ85102.1"/>
    </source>
</evidence>
<name>A0A0G0L2A5_9BACT</name>
<keyword evidence="2" id="KW-1133">Transmembrane helix</keyword>
<organism evidence="3 4">
    <name type="scientific">Candidatus Woesebacteria bacterium GW2011_GWB1_38_8</name>
    <dbReference type="NCBI Taxonomy" id="1618570"/>
    <lineage>
        <taxon>Bacteria</taxon>
        <taxon>Candidatus Woeseibacteriota</taxon>
    </lineage>
</organism>
<keyword evidence="2" id="KW-0812">Transmembrane</keyword>
<dbReference type="Proteomes" id="UP000034081">
    <property type="component" value="Unassembled WGS sequence"/>
</dbReference>
<feature type="transmembrane region" description="Helical" evidence="2">
    <location>
        <begin position="6"/>
        <end position="27"/>
    </location>
</feature>
<reference evidence="3 4" key="1">
    <citation type="journal article" date="2015" name="Nature">
        <title>rRNA introns, odd ribosomes, and small enigmatic genomes across a large radiation of phyla.</title>
        <authorList>
            <person name="Brown C.T."/>
            <person name="Hug L.A."/>
            <person name="Thomas B.C."/>
            <person name="Sharon I."/>
            <person name="Castelle C.J."/>
            <person name="Singh A."/>
            <person name="Wilkins M.J."/>
            <person name="Williams K.H."/>
            <person name="Banfield J.F."/>
        </authorList>
    </citation>
    <scope>NUCLEOTIDE SEQUENCE [LARGE SCALE GENOMIC DNA]</scope>
</reference>
<evidence type="ECO:0000256" key="2">
    <source>
        <dbReference type="SAM" id="Phobius"/>
    </source>
</evidence>
<dbReference type="EMBL" id="LBVL01000010">
    <property type="protein sequence ID" value="KKQ85102.1"/>
    <property type="molecule type" value="Genomic_DNA"/>
</dbReference>
<keyword evidence="2" id="KW-0472">Membrane</keyword>
<gene>
    <name evidence="3" type="ORF">UT08_C0010G0029</name>
</gene>
<comment type="caution">
    <text evidence="3">The sequence shown here is derived from an EMBL/GenBank/DDBJ whole genome shotgun (WGS) entry which is preliminary data.</text>
</comment>
<evidence type="ECO:0000256" key="1">
    <source>
        <dbReference type="SAM" id="MobiDB-lite"/>
    </source>
</evidence>
<feature type="region of interest" description="Disordered" evidence="1">
    <location>
        <begin position="208"/>
        <end position="237"/>
    </location>
</feature>
<protein>
    <submittedName>
        <fullName evidence="3">Uncharacterized protein</fullName>
    </submittedName>
</protein>